<comment type="caution">
    <text evidence="1">The sequence shown here is derived from an EMBL/GenBank/DDBJ whole genome shotgun (WGS) entry which is preliminary data.</text>
</comment>
<proteinExistence type="predicted"/>
<evidence type="ECO:0000313" key="2">
    <source>
        <dbReference type="Proteomes" id="UP001345219"/>
    </source>
</evidence>
<gene>
    <name evidence="1" type="ORF">SAY87_024149</name>
</gene>
<sequence length="87" mass="9262">MPRILLWGLPAINIGMPSEKLKILGTLYAQYWGSTIVVADVLCKFVQCGYSFLCLVDAQSQQKVSHGGAAAAGAAAMIPLVLKRQAV</sequence>
<organism evidence="1 2">
    <name type="scientific">Trapa incisa</name>
    <dbReference type="NCBI Taxonomy" id="236973"/>
    <lineage>
        <taxon>Eukaryota</taxon>
        <taxon>Viridiplantae</taxon>
        <taxon>Streptophyta</taxon>
        <taxon>Embryophyta</taxon>
        <taxon>Tracheophyta</taxon>
        <taxon>Spermatophyta</taxon>
        <taxon>Magnoliopsida</taxon>
        <taxon>eudicotyledons</taxon>
        <taxon>Gunneridae</taxon>
        <taxon>Pentapetalae</taxon>
        <taxon>rosids</taxon>
        <taxon>malvids</taxon>
        <taxon>Myrtales</taxon>
        <taxon>Lythraceae</taxon>
        <taxon>Trapa</taxon>
    </lineage>
</organism>
<reference evidence="1 2" key="1">
    <citation type="journal article" date="2023" name="Hortic Res">
        <title>Pangenome of water caltrop reveals structural variations and asymmetric subgenome divergence after allopolyploidization.</title>
        <authorList>
            <person name="Zhang X."/>
            <person name="Chen Y."/>
            <person name="Wang L."/>
            <person name="Yuan Y."/>
            <person name="Fang M."/>
            <person name="Shi L."/>
            <person name="Lu R."/>
            <person name="Comes H.P."/>
            <person name="Ma Y."/>
            <person name="Chen Y."/>
            <person name="Huang G."/>
            <person name="Zhou Y."/>
            <person name="Zheng Z."/>
            <person name="Qiu Y."/>
        </authorList>
    </citation>
    <scope>NUCLEOTIDE SEQUENCE [LARGE SCALE GENOMIC DNA]</scope>
    <source>
        <tissue evidence="1">Roots</tissue>
    </source>
</reference>
<accession>A0AAN7KTS5</accession>
<dbReference type="AlphaFoldDB" id="A0AAN7KTS5"/>
<evidence type="ECO:0000313" key="1">
    <source>
        <dbReference type="EMBL" id="KAK4776188.1"/>
    </source>
</evidence>
<dbReference type="Proteomes" id="UP001345219">
    <property type="component" value="Chromosome 18"/>
</dbReference>
<keyword evidence="2" id="KW-1185">Reference proteome</keyword>
<dbReference type="EMBL" id="JAXIOK010000003">
    <property type="protein sequence ID" value="KAK4776188.1"/>
    <property type="molecule type" value="Genomic_DNA"/>
</dbReference>
<name>A0AAN7KTS5_9MYRT</name>
<protein>
    <submittedName>
        <fullName evidence="1">Uncharacterized protein</fullName>
    </submittedName>
</protein>